<accession>A0AAP0HD25</accession>
<name>A0AAP0HD25_9MAGN</name>
<dbReference type="Proteomes" id="UP001419268">
    <property type="component" value="Unassembled WGS sequence"/>
</dbReference>
<dbReference type="Pfam" id="PF03732">
    <property type="entry name" value="Retrotrans_gag"/>
    <property type="match status" value="1"/>
</dbReference>
<dbReference type="AlphaFoldDB" id="A0AAP0HD25"/>
<organism evidence="2 3">
    <name type="scientific">Stephania cephalantha</name>
    <dbReference type="NCBI Taxonomy" id="152367"/>
    <lineage>
        <taxon>Eukaryota</taxon>
        <taxon>Viridiplantae</taxon>
        <taxon>Streptophyta</taxon>
        <taxon>Embryophyta</taxon>
        <taxon>Tracheophyta</taxon>
        <taxon>Spermatophyta</taxon>
        <taxon>Magnoliopsida</taxon>
        <taxon>Ranunculales</taxon>
        <taxon>Menispermaceae</taxon>
        <taxon>Menispermoideae</taxon>
        <taxon>Cissampelideae</taxon>
        <taxon>Stephania</taxon>
    </lineage>
</organism>
<protein>
    <recommendedName>
        <fullName evidence="1">Retrotransposon gag domain-containing protein</fullName>
    </recommendedName>
</protein>
<comment type="caution">
    <text evidence="2">The sequence shown here is derived from an EMBL/GenBank/DDBJ whole genome shotgun (WGS) entry which is preliminary data.</text>
</comment>
<feature type="domain" description="Retrotransposon gag" evidence="1">
    <location>
        <begin position="26"/>
        <end position="78"/>
    </location>
</feature>
<evidence type="ECO:0000259" key="1">
    <source>
        <dbReference type="Pfam" id="PF03732"/>
    </source>
</evidence>
<gene>
    <name evidence="2" type="ORF">Scep_030334</name>
</gene>
<evidence type="ECO:0000313" key="3">
    <source>
        <dbReference type="Proteomes" id="UP001419268"/>
    </source>
</evidence>
<sequence>MYIITGELHLLLGIEDRIQPVLSYYTLENVADVWWRTLIASWGSFTSWDDFKKEFYKMYFPALLMKRLKKQFMNLRQAEG</sequence>
<keyword evidence="3" id="KW-1185">Reference proteome</keyword>
<dbReference type="EMBL" id="JBBNAG010000013">
    <property type="protein sequence ID" value="KAK9083863.1"/>
    <property type="molecule type" value="Genomic_DNA"/>
</dbReference>
<dbReference type="InterPro" id="IPR005162">
    <property type="entry name" value="Retrotrans_gag_dom"/>
</dbReference>
<proteinExistence type="predicted"/>
<evidence type="ECO:0000313" key="2">
    <source>
        <dbReference type="EMBL" id="KAK9083863.1"/>
    </source>
</evidence>
<reference evidence="2 3" key="1">
    <citation type="submission" date="2024-01" db="EMBL/GenBank/DDBJ databases">
        <title>Genome assemblies of Stephania.</title>
        <authorList>
            <person name="Yang L."/>
        </authorList>
    </citation>
    <scope>NUCLEOTIDE SEQUENCE [LARGE SCALE GENOMIC DNA]</scope>
    <source>
        <strain evidence="2">JXDWG</strain>
        <tissue evidence="2">Leaf</tissue>
    </source>
</reference>